<evidence type="ECO:0000313" key="1">
    <source>
        <dbReference type="EMBL" id="TDO99857.1"/>
    </source>
</evidence>
<evidence type="ECO:0000313" key="2">
    <source>
        <dbReference type="Proteomes" id="UP000294656"/>
    </source>
</evidence>
<name>A0A4R6MDQ0_9GAMM</name>
<dbReference type="EMBL" id="SNXC01000009">
    <property type="protein sequence ID" value="TDO99857.1"/>
    <property type="molecule type" value="Genomic_DNA"/>
</dbReference>
<dbReference type="Proteomes" id="UP000294656">
    <property type="component" value="Unassembled WGS sequence"/>
</dbReference>
<comment type="caution">
    <text evidence="1">The sequence shown here is derived from an EMBL/GenBank/DDBJ whole genome shotgun (WGS) entry which is preliminary data.</text>
</comment>
<proteinExistence type="predicted"/>
<gene>
    <name evidence="1" type="ORF">DFP79_0866</name>
</gene>
<protein>
    <submittedName>
        <fullName evidence="1">Uncharacterized protein DUF2750</fullName>
    </submittedName>
</protein>
<accession>A0A4R6MDQ0</accession>
<sequence>MPNDEIMNFFGLPSQTRYEQAISAVKQNQSIYALADAEGCLIIPISGENILPIWLTKEQAEHWLNEEYEGFEALEITSDAWISKWLPGMANDQYKVGVCPNLAGECITVSAAELSGELS</sequence>
<reference evidence="1 2" key="1">
    <citation type="submission" date="2019-03" db="EMBL/GenBank/DDBJ databases">
        <title>Genomic Encyclopedia of Type Strains, Phase III (KMG-III): the genomes of soil and plant-associated and newly described type strains.</title>
        <authorList>
            <person name="Whitman W."/>
        </authorList>
    </citation>
    <scope>NUCLEOTIDE SEQUENCE [LARGE SCALE GENOMIC DNA]</scope>
    <source>
        <strain evidence="1 2">CECT 7378</strain>
    </source>
</reference>
<dbReference type="AlphaFoldDB" id="A0A4R6MDQ0"/>
<dbReference type="OrthoDB" id="2936081at2"/>
<organism evidence="1 2">
    <name type="scientific">Marinomonas balearica</name>
    <dbReference type="NCBI Taxonomy" id="491947"/>
    <lineage>
        <taxon>Bacteria</taxon>
        <taxon>Pseudomonadati</taxon>
        <taxon>Pseudomonadota</taxon>
        <taxon>Gammaproteobacteria</taxon>
        <taxon>Oceanospirillales</taxon>
        <taxon>Oceanospirillaceae</taxon>
        <taxon>Marinomonas</taxon>
    </lineage>
</organism>
<keyword evidence="2" id="KW-1185">Reference proteome</keyword>
<dbReference type="InterPro" id="IPR021284">
    <property type="entry name" value="DUF2750"/>
</dbReference>
<dbReference type="Pfam" id="PF11042">
    <property type="entry name" value="DUF2750"/>
    <property type="match status" value="1"/>
</dbReference>